<sequence>MNHPGKRPRNPPASGARPVNLPQRGRMKVVVHNGKQLYQWDQTTNQVFIEIIAPPPDASVFCNINENYVQLGAQRPGLPTAWYLNHDTGGAVNKDESYWRKSKETCKIVLTKANPGVVWRFALKDDRDESRQQKSNLPTSRPPQPMDRVRSPVLRQQQQQRALPTKSRPPFRGRGVERATKQDPPTTSKSTSPMRSPSLAAPKPQQMQQQQTTARSPSSGRRRARPVVTSATPVRAKSTSSLFSPLQSAGQLPQQRQQPKPSRSPSPGRRKSRLAKEARPSPVKAKSTSALPPSPAAIDQPQQQAMTARSTSPGRRKGRPTHAYPPPSHSTTAQRPQDQRPKKSKSMSPGRRRRSGKENVPSSEKETPRASFLDRFKASKEGQLQQGRQPAAKRKSDFPPSLLDALELELAGIADKDEEHPPSPTQRKPSSSKEESSFPAKAKRAVSFLTPPRESEKKQQPETSRSSAAEEINAKPTNADPSSQTKGRSSSSFRSPLSVIRQRQQKRPDEPTPSQRKEDKSKRNLTRPKSPSPERRKDRVTKTDPTSKVRSSLRTPPSSNYPKGDHKSKSNPKGRNSNQQTVAIVGQPTEINSIGRGNPRPSLAQGPYMQKLLEAKELELKSQEDLVQKLNRKINQLEDIIATRRHQDKSRTKRNENIALTVDDLEDQLNQSEAEHQRELERLEKLNRRVTAELQEQTALVKSMNRELGKTEYKMVKQRRLAELQAREIRDRESLIESLQDQLKEDGEMEHSDHRVMAELQKQVNRVKTMKQGMKEYKRLWNEQRQFADMQSQQIMEKQEVLNILSAKLERANRRTLEMEYERKLDHLDNIDRNRALAESQARLEELQREHKQALEKTWSLESELKEQVQNWNEMEKVMAETHAEMAWMSENLDPDNRYEEHLVKKAIRELIEKRPDGQARERIKQLDSEIEEQERDWIQLEKELDFAQGKVASMGRQLSSKKLSDYILPDTPRASVNEHLDRMSMKMMSARNQLEEAKRRRIAHSQRREPHLLENDPPGRGDRGY</sequence>
<dbReference type="InterPro" id="IPR008978">
    <property type="entry name" value="HSP20-like_chaperone"/>
</dbReference>
<gene>
    <name evidence="4" type="ORF">CYCCA115_LOCUS13730</name>
</gene>
<reference evidence="4" key="1">
    <citation type="submission" date="2023-08" db="EMBL/GenBank/DDBJ databases">
        <authorList>
            <person name="Audoor S."/>
            <person name="Bilcke G."/>
        </authorList>
    </citation>
    <scope>NUCLEOTIDE SEQUENCE</scope>
</reference>
<keyword evidence="1" id="KW-0175">Coiled coil</keyword>
<feature type="domain" description="CS" evidence="3">
    <location>
        <begin position="33"/>
        <end position="123"/>
    </location>
</feature>
<feature type="compositionally biased region" description="Low complexity" evidence="2">
    <location>
        <begin position="205"/>
        <end position="219"/>
    </location>
</feature>
<feature type="coiled-coil region" evidence="1">
    <location>
        <begin position="613"/>
        <end position="707"/>
    </location>
</feature>
<dbReference type="Pfam" id="PF04969">
    <property type="entry name" value="CS"/>
    <property type="match status" value="1"/>
</dbReference>
<dbReference type="CDD" id="cd06463">
    <property type="entry name" value="p23_like"/>
    <property type="match status" value="1"/>
</dbReference>
<feature type="compositionally biased region" description="Basic and acidic residues" evidence="2">
    <location>
        <begin position="506"/>
        <end position="522"/>
    </location>
</feature>
<feature type="region of interest" description="Disordered" evidence="2">
    <location>
        <begin position="988"/>
        <end position="1026"/>
    </location>
</feature>
<accession>A0AAD2JIL0</accession>
<evidence type="ECO:0000313" key="4">
    <source>
        <dbReference type="EMBL" id="CAJ1952815.1"/>
    </source>
</evidence>
<feature type="compositionally biased region" description="Basic and acidic residues" evidence="2">
    <location>
        <begin position="363"/>
        <end position="380"/>
    </location>
</feature>
<feature type="compositionally biased region" description="Polar residues" evidence="2">
    <location>
        <begin position="548"/>
        <end position="561"/>
    </location>
</feature>
<dbReference type="AlphaFoldDB" id="A0AAD2JIL0"/>
<evidence type="ECO:0000256" key="2">
    <source>
        <dbReference type="SAM" id="MobiDB-lite"/>
    </source>
</evidence>
<dbReference type="SUPFAM" id="SSF49764">
    <property type="entry name" value="HSP20-like chaperones"/>
    <property type="match status" value="1"/>
</dbReference>
<feature type="compositionally biased region" description="Polar residues" evidence="2">
    <location>
        <begin position="571"/>
        <end position="582"/>
    </location>
</feature>
<dbReference type="Gene3D" id="2.60.40.790">
    <property type="match status" value="1"/>
</dbReference>
<feature type="compositionally biased region" description="Polar residues" evidence="2">
    <location>
        <begin position="183"/>
        <end position="195"/>
    </location>
</feature>
<feature type="compositionally biased region" description="Polar residues" evidence="2">
    <location>
        <begin position="300"/>
        <end position="313"/>
    </location>
</feature>
<feature type="compositionally biased region" description="Basic and acidic residues" evidence="2">
    <location>
        <begin position="1007"/>
        <end position="1026"/>
    </location>
</feature>
<keyword evidence="5" id="KW-1185">Reference proteome</keyword>
<evidence type="ECO:0000256" key="1">
    <source>
        <dbReference type="SAM" id="Coils"/>
    </source>
</evidence>
<feature type="coiled-coil region" evidence="1">
    <location>
        <begin position="917"/>
        <end position="951"/>
    </location>
</feature>
<feature type="compositionally biased region" description="Low complexity" evidence="2">
    <location>
        <begin position="482"/>
        <end position="501"/>
    </location>
</feature>
<comment type="caution">
    <text evidence="4">The sequence shown here is derived from an EMBL/GenBank/DDBJ whole genome shotgun (WGS) entry which is preliminary data.</text>
</comment>
<evidence type="ECO:0000259" key="3">
    <source>
        <dbReference type="PROSITE" id="PS51203"/>
    </source>
</evidence>
<feature type="region of interest" description="Disordered" evidence="2">
    <location>
        <begin position="124"/>
        <end position="582"/>
    </location>
</feature>
<feature type="compositionally biased region" description="Polar residues" evidence="2">
    <location>
        <begin position="229"/>
        <end position="249"/>
    </location>
</feature>
<protein>
    <recommendedName>
        <fullName evidence="3">CS domain-containing protein</fullName>
    </recommendedName>
</protein>
<evidence type="ECO:0000313" key="5">
    <source>
        <dbReference type="Proteomes" id="UP001295423"/>
    </source>
</evidence>
<feature type="compositionally biased region" description="Basic residues" evidence="2">
    <location>
        <begin position="342"/>
        <end position="355"/>
    </location>
</feature>
<organism evidence="4 5">
    <name type="scientific">Cylindrotheca closterium</name>
    <dbReference type="NCBI Taxonomy" id="2856"/>
    <lineage>
        <taxon>Eukaryota</taxon>
        <taxon>Sar</taxon>
        <taxon>Stramenopiles</taxon>
        <taxon>Ochrophyta</taxon>
        <taxon>Bacillariophyta</taxon>
        <taxon>Bacillariophyceae</taxon>
        <taxon>Bacillariophycidae</taxon>
        <taxon>Bacillariales</taxon>
        <taxon>Bacillariaceae</taxon>
        <taxon>Cylindrotheca</taxon>
    </lineage>
</organism>
<feature type="compositionally biased region" description="Basic and acidic residues" evidence="2">
    <location>
        <begin position="532"/>
        <end position="547"/>
    </location>
</feature>
<feature type="region of interest" description="Disordered" evidence="2">
    <location>
        <begin position="1"/>
        <end position="23"/>
    </location>
</feature>
<name>A0AAD2JIL0_9STRA</name>
<proteinExistence type="predicted"/>
<feature type="compositionally biased region" description="Low complexity" evidence="2">
    <location>
        <begin position="250"/>
        <end position="267"/>
    </location>
</feature>
<dbReference type="EMBL" id="CAKOGP040001814">
    <property type="protein sequence ID" value="CAJ1952815.1"/>
    <property type="molecule type" value="Genomic_DNA"/>
</dbReference>
<dbReference type="PROSITE" id="PS51203">
    <property type="entry name" value="CS"/>
    <property type="match status" value="1"/>
</dbReference>
<dbReference type="InterPro" id="IPR007052">
    <property type="entry name" value="CS_dom"/>
</dbReference>
<dbReference type="Proteomes" id="UP001295423">
    <property type="component" value="Unassembled WGS sequence"/>
</dbReference>
<feature type="coiled-coil region" evidence="1">
    <location>
        <begin position="795"/>
        <end position="864"/>
    </location>
</feature>